<reference evidence="2 3" key="1">
    <citation type="journal article" date="2016" name="Sci. Rep.">
        <title>The Dendrobium catenatum Lindl. genome sequence provides insights into polysaccharide synthase, floral development and adaptive evolution.</title>
        <authorList>
            <person name="Zhang G.Q."/>
            <person name="Xu Q."/>
            <person name="Bian C."/>
            <person name="Tsai W.C."/>
            <person name="Yeh C.M."/>
            <person name="Liu K.W."/>
            <person name="Yoshida K."/>
            <person name="Zhang L.S."/>
            <person name="Chang S.B."/>
            <person name="Chen F."/>
            <person name="Shi Y."/>
            <person name="Su Y.Y."/>
            <person name="Zhang Y.Q."/>
            <person name="Chen L.J."/>
            <person name="Yin Y."/>
            <person name="Lin M."/>
            <person name="Huang H."/>
            <person name="Deng H."/>
            <person name="Wang Z.W."/>
            <person name="Zhu S.L."/>
            <person name="Zhao X."/>
            <person name="Deng C."/>
            <person name="Niu S.C."/>
            <person name="Huang J."/>
            <person name="Wang M."/>
            <person name="Liu G.H."/>
            <person name="Yang H.J."/>
            <person name="Xiao X.J."/>
            <person name="Hsiao Y.Y."/>
            <person name="Wu W.L."/>
            <person name="Chen Y.Y."/>
            <person name="Mitsuda N."/>
            <person name="Ohme-Takagi M."/>
            <person name="Luo Y.B."/>
            <person name="Van de Peer Y."/>
            <person name="Liu Z.J."/>
        </authorList>
    </citation>
    <scope>NUCLEOTIDE SEQUENCE [LARGE SCALE GENOMIC DNA]</scope>
    <source>
        <tissue evidence="2">The whole plant</tissue>
    </source>
</reference>
<dbReference type="EMBL" id="KZ502845">
    <property type="protein sequence ID" value="PKU71996.1"/>
    <property type="molecule type" value="Genomic_DNA"/>
</dbReference>
<sequence>MNFNSTHPLTRRLESLTRRLESLTQARGSNREAQQRHYRSTEEKTKLVRLPVGQEETKKNKFFFFFHVE</sequence>
<dbReference type="AlphaFoldDB" id="A0A2I0W8K3"/>
<organism evidence="2 3">
    <name type="scientific">Dendrobium catenatum</name>
    <dbReference type="NCBI Taxonomy" id="906689"/>
    <lineage>
        <taxon>Eukaryota</taxon>
        <taxon>Viridiplantae</taxon>
        <taxon>Streptophyta</taxon>
        <taxon>Embryophyta</taxon>
        <taxon>Tracheophyta</taxon>
        <taxon>Spermatophyta</taxon>
        <taxon>Magnoliopsida</taxon>
        <taxon>Liliopsida</taxon>
        <taxon>Asparagales</taxon>
        <taxon>Orchidaceae</taxon>
        <taxon>Epidendroideae</taxon>
        <taxon>Malaxideae</taxon>
        <taxon>Dendrobiinae</taxon>
        <taxon>Dendrobium</taxon>
    </lineage>
</organism>
<name>A0A2I0W8K3_9ASPA</name>
<proteinExistence type="predicted"/>
<reference evidence="2 3" key="2">
    <citation type="journal article" date="2017" name="Nature">
        <title>The Apostasia genome and the evolution of orchids.</title>
        <authorList>
            <person name="Zhang G.Q."/>
            <person name="Liu K.W."/>
            <person name="Li Z."/>
            <person name="Lohaus R."/>
            <person name="Hsiao Y.Y."/>
            <person name="Niu S.C."/>
            <person name="Wang J.Y."/>
            <person name="Lin Y.C."/>
            <person name="Xu Q."/>
            <person name="Chen L.J."/>
            <person name="Yoshida K."/>
            <person name="Fujiwara S."/>
            <person name="Wang Z.W."/>
            <person name="Zhang Y.Q."/>
            <person name="Mitsuda N."/>
            <person name="Wang M."/>
            <person name="Liu G.H."/>
            <person name="Pecoraro L."/>
            <person name="Huang H.X."/>
            <person name="Xiao X.J."/>
            <person name="Lin M."/>
            <person name="Wu X.Y."/>
            <person name="Wu W.L."/>
            <person name="Chen Y.Y."/>
            <person name="Chang S.B."/>
            <person name="Sakamoto S."/>
            <person name="Ohme-Takagi M."/>
            <person name="Yagi M."/>
            <person name="Zeng S.J."/>
            <person name="Shen C.Y."/>
            <person name="Yeh C.M."/>
            <person name="Luo Y.B."/>
            <person name="Tsai W.C."/>
            <person name="Van de Peer Y."/>
            <person name="Liu Z.J."/>
        </authorList>
    </citation>
    <scope>NUCLEOTIDE SEQUENCE [LARGE SCALE GENOMIC DNA]</scope>
    <source>
        <tissue evidence="2">The whole plant</tissue>
    </source>
</reference>
<protein>
    <submittedName>
        <fullName evidence="2">Uncharacterized protein</fullName>
    </submittedName>
</protein>
<evidence type="ECO:0000313" key="3">
    <source>
        <dbReference type="Proteomes" id="UP000233837"/>
    </source>
</evidence>
<gene>
    <name evidence="2" type="ORF">MA16_Dca007360</name>
</gene>
<feature type="region of interest" description="Disordered" evidence="1">
    <location>
        <begin position="23"/>
        <end position="42"/>
    </location>
</feature>
<accession>A0A2I0W8K3</accession>
<evidence type="ECO:0000313" key="2">
    <source>
        <dbReference type="EMBL" id="PKU71996.1"/>
    </source>
</evidence>
<evidence type="ECO:0000256" key="1">
    <source>
        <dbReference type="SAM" id="MobiDB-lite"/>
    </source>
</evidence>
<keyword evidence="3" id="KW-1185">Reference proteome</keyword>
<dbReference type="Proteomes" id="UP000233837">
    <property type="component" value="Unassembled WGS sequence"/>
</dbReference>
<feature type="compositionally biased region" description="Basic and acidic residues" evidence="1">
    <location>
        <begin position="29"/>
        <end position="42"/>
    </location>
</feature>